<dbReference type="InterPro" id="IPR053157">
    <property type="entry name" value="Sterol_Uptake_Regulator"/>
</dbReference>
<dbReference type="EMBL" id="KZ826376">
    <property type="protein sequence ID" value="PYI03833.1"/>
    <property type="molecule type" value="Genomic_DNA"/>
</dbReference>
<evidence type="ECO:0000313" key="2">
    <source>
        <dbReference type="EMBL" id="PYI03833.1"/>
    </source>
</evidence>
<feature type="region of interest" description="Disordered" evidence="1">
    <location>
        <begin position="371"/>
        <end position="399"/>
    </location>
</feature>
<dbReference type="Pfam" id="PF11951">
    <property type="entry name" value="Fungal_trans_2"/>
    <property type="match status" value="1"/>
</dbReference>
<name>A0A319FC98_ASPSB</name>
<accession>A0A319FC98</accession>
<evidence type="ECO:0000313" key="3">
    <source>
        <dbReference type="Proteomes" id="UP000248423"/>
    </source>
</evidence>
<evidence type="ECO:0000256" key="1">
    <source>
        <dbReference type="SAM" id="MobiDB-lite"/>
    </source>
</evidence>
<dbReference type="GO" id="GO:0001228">
    <property type="term" value="F:DNA-binding transcription activator activity, RNA polymerase II-specific"/>
    <property type="evidence" value="ECO:0007669"/>
    <property type="project" value="TreeGrafter"/>
</dbReference>
<dbReference type="OrthoDB" id="4937900at2759"/>
<protein>
    <submittedName>
        <fullName evidence="2">Zn(II)2Cys6 transcription factor</fullName>
    </submittedName>
</protein>
<keyword evidence="3" id="KW-1185">Reference proteome</keyword>
<dbReference type="InterPro" id="IPR021858">
    <property type="entry name" value="Fun_TF"/>
</dbReference>
<dbReference type="VEuPathDB" id="FungiDB:BO78DRAFT_399527"/>
<dbReference type="PANTHER" id="PTHR47784:SF13">
    <property type="entry name" value="ZN(II)2CYS6 TRANSCRIPTION FACTOR (EUROFUNG)"/>
    <property type="match status" value="1"/>
</dbReference>
<sequence length="406" mass="45317">MQCPNEHPQCSHCTSDNIICQYLSSSPSLVWPRIKSRSATPTIPPSRTASPAHVNPRVFAEYRVVMDPVAPPSPAGELNIQDLELMMQWCTTTYRSVSRNSSVEGIWQGVVPREAMRHPFLMHGILALSALDLGFSSPPGPPKDYYTRTAQTHQSRAVTGLSKVAGNLDRSNCNAAFALSSIMVVFSFAFPRTTNKRGDVLDELLEIFRFTRGSVDVQGGIIEWVAAGEFSPLLEYDNSQPTMPDTSRLAIMSLSRMNANLASGDPAHEKDAYDTTIRYLSYSLDKLSRGGETMIIAFQWIFQIPPRYMELLRERQPFALAILAHYAVIIHSLRGHWWMGEWGARLIREIGQHLVIIVTILETSAARPLPVGPWQRQATPPPSPLPRHESPWSSPSKKWSRAIGCL</sequence>
<dbReference type="PANTHER" id="PTHR47784">
    <property type="entry name" value="STEROL UPTAKE CONTROL PROTEIN 2"/>
    <property type="match status" value="1"/>
</dbReference>
<gene>
    <name evidence="2" type="ORF">BO78DRAFT_399527</name>
</gene>
<dbReference type="AlphaFoldDB" id="A0A319FC98"/>
<dbReference type="Proteomes" id="UP000248423">
    <property type="component" value="Unassembled WGS sequence"/>
</dbReference>
<organism evidence="2 3">
    <name type="scientific">Aspergillus sclerotiicarbonarius (strain CBS 121057 / IBT 28362)</name>
    <dbReference type="NCBI Taxonomy" id="1448318"/>
    <lineage>
        <taxon>Eukaryota</taxon>
        <taxon>Fungi</taxon>
        <taxon>Dikarya</taxon>
        <taxon>Ascomycota</taxon>
        <taxon>Pezizomycotina</taxon>
        <taxon>Eurotiomycetes</taxon>
        <taxon>Eurotiomycetidae</taxon>
        <taxon>Eurotiales</taxon>
        <taxon>Aspergillaceae</taxon>
        <taxon>Aspergillus</taxon>
        <taxon>Aspergillus subgen. Circumdati</taxon>
    </lineage>
</organism>
<dbReference type="STRING" id="1448318.A0A319FC98"/>
<reference evidence="2 3" key="1">
    <citation type="submission" date="2018-02" db="EMBL/GenBank/DDBJ databases">
        <title>The genomes of Aspergillus section Nigri reveals drivers in fungal speciation.</title>
        <authorList>
            <consortium name="DOE Joint Genome Institute"/>
            <person name="Vesth T.C."/>
            <person name="Nybo J."/>
            <person name="Theobald S."/>
            <person name="Brandl J."/>
            <person name="Frisvad J.C."/>
            <person name="Nielsen K.F."/>
            <person name="Lyhne E.K."/>
            <person name="Kogle M.E."/>
            <person name="Kuo A."/>
            <person name="Riley R."/>
            <person name="Clum A."/>
            <person name="Nolan M."/>
            <person name="Lipzen A."/>
            <person name="Salamov A."/>
            <person name="Henrissat B."/>
            <person name="Wiebenga A."/>
            <person name="De vries R.P."/>
            <person name="Grigoriev I.V."/>
            <person name="Mortensen U.H."/>
            <person name="Andersen M.R."/>
            <person name="Baker S.E."/>
        </authorList>
    </citation>
    <scope>NUCLEOTIDE SEQUENCE [LARGE SCALE GENOMIC DNA]</scope>
    <source>
        <strain evidence="2 3">CBS 121057</strain>
    </source>
</reference>
<proteinExistence type="predicted"/>